<dbReference type="InterPro" id="IPR001525">
    <property type="entry name" value="C5_MeTfrase"/>
</dbReference>
<dbReference type="PROSITE" id="PS51679">
    <property type="entry name" value="SAM_MT_C5"/>
    <property type="match status" value="1"/>
</dbReference>
<evidence type="ECO:0000256" key="3">
    <source>
        <dbReference type="ARBA" id="ARBA00022691"/>
    </source>
</evidence>
<dbReference type="NCBIfam" id="TIGR00675">
    <property type="entry name" value="dcm"/>
    <property type="match status" value="1"/>
</dbReference>
<dbReference type="EMBL" id="FNQY01000002">
    <property type="protein sequence ID" value="SDZ81754.1"/>
    <property type="molecule type" value="Genomic_DNA"/>
</dbReference>
<evidence type="ECO:0000256" key="2">
    <source>
        <dbReference type="ARBA" id="ARBA00022679"/>
    </source>
</evidence>
<proteinExistence type="inferred from homology"/>
<dbReference type="EC" id="2.1.1.37" evidence="8"/>
<evidence type="ECO:0000256" key="4">
    <source>
        <dbReference type="ARBA" id="ARBA00022747"/>
    </source>
</evidence>
<reference evidence="10 11" key="1">
    <citation type="submission" date="2016-10" db="EMBL/GenBank/DDBJ databases">
        <authorList>
            <person name="de Groot N.N."/>
        </authorList>
    </citation>
    <scope>NUCLEOTIDE SEQUENCE [LARGE SCALE GENOMIC DNA]</scope>
    <source>
        <strain evidence="10 11">Vu-144</strain>
    </source>
</reference>
<sequence>MTHGSLFSGIGGAELAAEWAGWENVFHCEINPFGRKILDYYWPKAKSYADIKQTDFTIWRNRIDVLSGGFPCQPFSTAGKRKGTEDDRHLWPEMLRAIREIQPRYVVGENVRGFTNWQSGLVFDEVLSDLENEGYEVAPFLLPACGVNAPHRRDRIWIVAYAPGIGKRPGQQGERDERRAEQLEVTRAGCDIDNRNEAGSVTHASSDGHKPRGFKKDRCKARESESERHKREWIWDDGRGISQSGDAPDSDSPRFQTERPEQQATRFEQYGELDGHVTYPDSPKLERRPNKRGIRSSGAELHQQPAGFLRPDWQDFPAVSPIRCKYDGISQIMVRNIKSEVYATIRKDYTDKDLQEVWEAFQSEEIQWKIGRLYKIHEPTILLQTVQLCQTPDNAQGKFSPFGEKASQRLMRKLRSLGSFGCSPRGRELEKQFSLEFNDSLPHLSHEIALAAMEIQEESERFATWLRNESIKGFGNAWVPQVAYEIFKVINQMESQINVA</sequence>
<dbReference type="PRINTS" id="PR00105">
    <property type="entry name" value="C5METTRFRASE"/>
</dbReference>
<dbReference type="RefSeq" id="WP_211481730.1">
    <property type="nucleotide sequence ID" value="NZ_FNQY01000002.1"/>
</dbReference>
<dbReference type="GO" id="GO:0009307">
    <property type="term" value="P:DNA restriction-modification system"/>
    <property type="evidence" value="ECO:0007669"/>
    <property type="project" value="UniProtKB-KW"/>
</dbReference>
<feature type="compositionally biased region" description="Basic and acidic residues" evidence="9">
    <location>
        <begin position="173"/>
        <end position="196"/>
    </location>
</feature>
<comment type="catalytic activity">
    <reaction evidence="5 8">
        <text>a 2'-deoxycytidine in DNA + S-adenosyl-L-methionine = a 5-methyl-2'-deoxycytidine in DNA + S-adenosyl-L-homocysteine + H(+)</text>
        <dbReference type="Rhea" id="RHEA:13681"/>
        <dbReference type="Rhea" id="RHEA-COMP:11369"/>
        <dbReference type="Rhea" id="RHEA-COMP:11370"/>
        <dbReference type="ChEBI" id="CHEBI:15378"/>
        <dbReference type="ChEBI" id="CHEBI:57856"/>
        <dbReference type="ChEBI" id="CHEBI:59789"/>
        <dbReference type="ChEBI" id="CHEBI:85452"/>
        <dbReference type="ChEBI" id="CHEBI:85454"/>
        <dbReference type="EC" id="2.1.1.37"/>
    </reaction>
</comment>
<dbReference type="Proteomes" id="UP000199041">
    <property type="component" value="Unassembled WGS sequence"/>
</dbReference>
<evidence type="ECO:0000256" key="8">
    <source>
        <dbReference type="RuleBase" id="RU000417"/>
    </source>
</evidence>
<dbReference type="PROSITE" id="PS00094">
    <property type="entry name" value="C5_MTASE_1"/>
    <property type="match status" value="1"/>
</dbReference>
<protein>
    <recommendedName>
        <fullName evidence="8">Cytosine-specific methyltransferase</fullName>
        <ecNumber evidence="8">2.1.1.37</ecNumber>
    </recommendedName>
</protein>
<accession>A0A1H3W5Q4</accession>
<evidence type="ECO:0000256" key="6">
    <source>
        <dbReference type="PROSITE-ProRule" id="PRU01016"/>
    </source>
</evidence>
<feature type="region of interest" description="Disordered" evidence="9">
    <location>
        <begin position="166"/>
        <end position="306"/>
    </location>
</feature>
<evidence type="ECO:0000256" key="9">
    <source>
        <dbReference type="SAM" id="MobiDB-lite"/>
    </source>
</evidence>
<dbReference type="STRING" id="551991.SAMN05192529_102110"/>
<evidence type="ECO:0000256" key="7">
    <source>
        <dbReference type="RuleBase" id="RU000416"/>
    </source>
</evidence>
<dbReference type="AlphaFoldDB" id="A0A1H3W5Q4"/>
<dbReference type="Pfam" id="PF00145">
    <property type="entry name" value="DNA_methylase"/>
    <property type="match status" value="1"/>
</dbReference>
<dbReference type="PANTHER" id="PTHR46098:SF1">
    <property type="entry name" value="TRNA (CYTOSINE(38)-C(5))-METHYLTRANSFERASE"/>
    <property type="match status" value="1"/>
</dbReference>
<dbReference type="InterPro" id="IPR018117">
    <property type="entry name" value="C5_DNA_meth_AS"/>
</dbReference>
<keyword evidence="4" id="KW-0680">Restriction system</keyword>
<keyword evidence="2 6" id="KW-0808">Transferase</keyword>
<keyword evidence="3 6" id="KW-0949">S-adenosyl-L-methionine</keyword>
<dbReference type="SUPFAM" id="SSF53335">
    <property type="entry name" value="S-adenosyl-L-methionine-dependent methyltransferases"/>
    <property type="match status" value="1"/>
</dbReference>
<dbReference type="GO" id="GO:0032259">
    <property type="term" value="P:methylation"/>
    <property type="evidence" value="ECO:0007669"/>
    <property type="project" value="UniProtKB-KW"/>
</dbReference>
<comment type="similarity">
    <text evidence="6 7">Belongs to the class I-like SAM-binding methyltransferase superfamily. C5-methyltransferase family.</text>
</comment>
<feature type="active site" evidence="6">
    <location>
        <position position="72"/>
    </location>
</feature>
<dbReference type="InterPro" id="IPR029063">
    <property type="entry name" value="SAM-dependent_MTases_sf"/>
</dbReference>
<keyword evidence="11" id="KW-1185">Reference proteome</keyword>
<gene>
    <name evidence="10" type="ORF">SAMN05192529_102110</name>
</gene>
<keyword evidence="1 6" id="KW-0489">Methyltransferase</keyword>
<name>A0A1H3W5Q4_9BACT</name>
<evidence type="ECO:0000256" key="5">
    <source>
        <dbReference type="ARBA" id="ARBA00047422"/>
    </source>
</evidence>
<evidence type="ECO:0000313" key="10">
    <source>
        <dbReference type="EMBL" id="SDZ81754.1"/>
    </source>
</evidence>
<feature type="compositionally biased region" description="Basic and acidic residues" evidence="9">
    <location>
        <begin position="206"/>
        <end position="239"/>
    </location>
</feature>
<dbReference type="Gene3D" id="3.40.50.150">
    <property type="entry name" value="Vaccinia Virus protein VP39"/>
    <property type="match status" value="1"/>
</dbReference>
<dbReference type="InterPro" id="IPR050750">
    <property type="entry name" value="C5-MTase"/>
</dbReference>
<organism evidence="10 11">
    <name type="scientific">Arachidicoccus rhizosphaerae</name>
    <dbReference type="NCBI Taxonomy" id="551991"/>
    <lineage>
        <taxon>Bacteria</taxon>
        <taxon>Pseudomonadati</taxon>
        <taxon>Bacteroidota</taxon>
        <taxon>Chitinophagia</taxon>
        <taxon>Chitinophagales</taxon>
        <taxon>Chitinophagaceae</taxon>
        <taxon>Arachidicoccus</taxon>
    </lineage>
</organism>
<evidence type="ECO:0000313" key="11">
    <source>
        <dbReference type="Proteomes" id="UP000199041"/>
    </source>
</evidence>
<dbReference type="PANTHER" id="PTHR46098">
    <property type="entry name" value="TRNA (CYTOSINE(38)-C(5))-METHYLTRANSFERASE"/>
    <property type="match status" value="1"/>
</dbReference>
<dbReference type="GO" id="GO:0003886">
    <property type="term" value="F:DNA (cytosine-5-)-methyltransferase activity"/>
    <property type="evidence" value="ECO:0007669"/>
    <property type="project" value="UniProtKB-EC"/>
</dbReference>
<evidence type="ECO:0000256" key="1">
    <source>
        <dbReference type="ARBA" id="ARBA00022603"/>
    </source>
</evidence>